<reference evidence="4 5" key="1">
    <citation type="submission" date="2018-02" db="EMBL/GenBank/DDBJ databases">
        <title>Genomic Reconstructions from Amazon Rainforest and Pasture Soil Reveal Novel Insights into the Physiology of Candidate Phyla in Tropical Sites.</title>
        <authorList>
            <person name="Kroeger M.E."/>
            <person name="Delmont T."/>
            <person name="Eren A.M."/>
            <person name="Guo J."/>
            <person name="Meyer K.M."/>
            <person name="Khan K."/>
            <person name="Rodrigues J.L.M."/>
            <person name="Bohannan B.J.M."/>
            <person name="Tringe S."/>
            <person name="Borges C.D."/>
            <person name="Tiedje J."/>
            <person name="Tsai S.M."/>
            <person name="Nusslein K."/>
        </authorList>
    </citation>
    <scope>NUCLEOTIDE SEQUENCE [LARGE SCALE GENOMIC DNA]</scope>
    <source>
        <strain evidence="4">Amazon FNV 2010 28 9</strain>
    </source>
</reference>
<dbReference type="CDD" id="cd21608">
    <property type="entry name" value="RRM2_NsCP33_like"/>
    <property type="match status" value="1"/>
</dbReference>
<name>A0A317JQ70_9BACT</name>
<accession>A0A317JQ70</accession>
<dbReference type="GO" id="GO:0003723">
    <property type="term" value="F:RNA binding"/>
    <property type="evidence" value="ECO:0007669"/>
    <property type="project" value="UniProtKB-KW"/>
</dbReference>
<protein>
    <submittedName>
        <fullName evidence="4">RNA-binding protein</fullName>
    </submittedName>
</protein>
<dbReference type="Proteomes" id="UP000246104">
    <property type="component" value="Unassembled WGS sequence"/>
</dbReference>
<dbReference type="SUPFAM" id="SSF54928">
    <property type="entry name" value="RNA-binding domain, RBD"/>
    <property type="match status" value="1"/>
</dbReference>
<dbReference type="InterPro" id="IPR052462">
    <property type="entry name" value="SLIRP/GR-RBP-like"/>
</dbReference>
<evidence type="ECO:0000313" key="4">
    <source>
        <dbReference type="EMBL" id="PWU24021.1"/>
    </source>
</evidence>
<evidence type="ECO:0000259" key="3">
    <source>
        <dbReference type="PROSITE" id="PS50102"/>
    </source>
</evidence>
<feature type="compositionally biased region" description="Basic and acidic residues" evidence="2">
    <location>
        <begin position="109"/>
        <end position="119"/>
    </location>
</feature>
<sequence>MDQQANPAKLFVGNLNYAVTKEQLIEEFSKFGTVTDAIVLSDRATGRSKGFGFVTMSTADEAQAAVQGLHDQEWEGRKLVVNVARPPAPRQSFGGGFGGGRSYGGGRGGNDRPYRRSDR</sequence>
<evidence type="ECO:0000256" key="1">
    <source>
        <dbReference type="ARBA" id="ARBA00022884"/>
    </source>
</evidence>
<evidence type="ECO:0000256" key="2">
    <source>
        <dbReference type="SAM" id="MobiDB-lite"/>
    </source>
</evidence>
<feature type="region of interest" description="Disordered" evidence="2">
    <location>
        <begin position="86"/>
        <end position="119"/>
    </location>
</feature>
<proteinExistence type="predicted"/>
<dbReference type="InterPro" id="IPR012677">
    <property type="entry name" value="Nucleotide-bd_a/b_plait_sf"/>
</dbReference>
<dbReference type="Pfam" id="PF00076">
    <property type="entry name" value="RRM_1"/>
    <property type="match status" value="1"/>
</dbReference>
<dbReference type="InterPro" id="IPR000504">
    <property type="entry name" value="RRM_dom"/>
</dbReference>
<dbReference type="EMBL" id="PSRQ01000015">
    <property type="protein sequence ID" value="PWU24021.1"/>
    <property type="molecule type" value="Genomic_DNA"/>
</dbReference>
<dbReference type="Gene3D" id="3.30.70.330">
    <property type="match status" value="1"/>
</dbReference>
<feature type="domain" description="RRM" evidence="3">
    <location>
        <begin position="8"/>
        <end position="86"/>
    </location>
</feature>
<dbReference type="InterPro" id="IPR048289">
    <property type="entry name" value="RRM2_NsCP33-like"/>
</dbReference>
<dbReference type="AlphaFoldDB" id="A0A317JQ70"/>
<organism evidence="4 5">
    <name type="scientific">Candidatus Cerribacteria bacterium 'Amazon FNV 2010 28 9'</name>
    <dbReference type="NCBI Taxonomy" id="2081795"/>
    <lineage>
        <taxon>Bacteria</taxon>
        <taxon>Candidatus Cerribacteria</taxon>
    </lineage>
</organism>
<keyword evidence="1" id="KW-0694">RNA-binding</keyword>
<dbReference type="SMART" id="SM00360">
    <property type="entry name" value="RRM"/>
    <property type="match status" value="1"/>
</dbReference>
<dbReference type="PANTHER" id="PTHR48027">
    <property type="entry name" value="HETEROGENEOUS NUCLEAR RIBONUCLEOPROTEIN 87F-RELATED"/>
    <property type="match status" value="1"/>
</dbReference>
<feature type="compositionally biased region" description="Gly residues" evidence="2">
    <location>
        <begin position="93"/>
        <end position="108"/>
    </location>
</feature>
<evidence type="ECO:0000313" key="5">
    <source>
        <dbReference type="Proteomes" id="UP000246104"/>
    </source>
</evidence>
<comment type="caution">
    <text evidence="4">The sequence shown here is derived from an EMBL/GenBank/DDBJ whole genome shotgun (WGS) entry which is preliminary data.</text>
</comment>
<dbReference type="PROSITE" id="PS50102">
    <property type="entry name" value="RRM"/>
    <property type="match status" value="1"/>
</dbReference>
<dbReference type="InterPro" id="IPR035979">
    <property type="entry name" value="RBD_domain_sf"/>
</dbReference>
<gene>
    <name evidence="4" type="ORF">C5B42_01000</name>
</gene>